<dbReference type="KEGG" id="tal:Thal_1251"/>
<dbReference type="GO" id="GO:0005886">
    <property type="term" value="C:plasma membrane"/>
    <property type="evidence" value="ECO:0007669"/>
    <property type="project" value="UniProtKB-SubCell"/>
</dbReference>
<evidence type="ECO:0000256" key="1">
    <source>
        <dbReference type="ARBA" id="ARBA00001947"/>
    </source>
</evidence>
<evidence type="ECO:0000313" key="16">
    <source>
        <dbReference type="Proteomes" id="UP000002043"/>
    </source>
</evidence>
<feature type="transmembrane region" description="Helical" evidence="13">
    <location>
        <begin position="174"/>
        <end position="195"/>
    </location>
</feature>
<dbReference type="Pfam" id="PF02163">
    <property type="entry name" value="Peptidase_M50"/>
    <property type="match status" value="1"/>
</dbReference>
<evidence type="ECO:0000256" key="6">
    <source>
        <dbReference type="ARBA" id="ARBA00022692"/>
    </source>
</evidence>
<evidence type="ECO:0000256" key="2">
    <source>
        <dbReference type="ARBA" id="ARBA00004651"/>
    </source>
</evidence>
<keyword evidence="7" id="KW-0479">Metal-binding</keyword>
<accession>D3SMA3</accession>
<dbReference type="GO" id="GO:0006508">
    <property type="term" value="P:proteolysis"/>
    <property type="evidence" value="ECO:0007669"/>
    <property type="project" value="UniProtKB-KW"/>
</dbReference>
<dbReference type="InterPro" id="IPR052348">
    <property type="entry name" value="Metallopeptidase_M50B"/>
</dbReference>
<keyword evidence="11" id="KW-0482">Metalloprotease</keyword>
<comment type="subcellular location">
    <subcellularLocation>
        <location evidence="2">Cell membrane</location>
        <topology evidence="2">Multi-pass membrane protein</topology>
    </subcellularLocation>
</comment>
<gene>
    <name evidence="15" type="ordered locus">Thal_1251</name>
</gene>
<evidence type="ECO:0000256" key="12">
    <source>
        <dbReference type="ARBA" id="ARBA00023136"/>
    </source>
</evidence>
<evidence type="ECO:0000256" key="10">
    <source>
        <dbReference type="ARBA" id="ARBA00022989"/>
    </source>
</evidence>
<feature type="transmembrane region" description="Helical" evidence="13">
    <location>
        <begin position="128"/>
        <end position="154"/>
    </location>
</feature>
<keyword evidence="8" id="KW-0378">Hydrolase</keyword>
<dbReference type="GO" id="GO:0046872">
    <property type="term" value="F:metal ion binding"/>
    <property type="evidence" value="ECO:0007669"/>
    <property type="project" value="UniProtKB-KW"/>
</dbReference>
<evidence type="ECO:0000313" key="15">
    <source>
        <dbReference type="EMBL" id="ADC89883.1"/>
    </source>
</evidence>
<evidence type="ECO:0000256" key="13">
    <source>
        <dbReference type="SAM" id="Phobius"/>
    </source>
</evidence>
<dbReference type="PANTHER" id="PTHR35864">
    <property type="entry name" value="ZINC METALLOPROTEASE MJ0611-RELATED"/>
    <property type="match status" value="1"/>
</dbReference>
<dbReference type="RefSeq" id="WP_012992289.1">
    <property type="nucleotide sequence ID" value="NC_013894.1"/>
</dbReference>
<feature type="transmembrane region" description="Helical" evidence="13">
    <location>
        <begin position="91"/>
        <end position="116"/>
    </location>
</feature>
<dbReference type="PANTHER" id="PTHR35864:SF1">
    <property type="entry name" value="ZINC METALLOPROTEASE YWHC-RELATED"/>
    <property type="match status" value="1"/>
</dbReference>
<sequence>MDIQSLVVSLPALMMAVVLHEYAHGWMAFKMGDTTAYKEGRLTINPIPHIDPFGTILLPAILMLLGSPILFGWAKPVPINPLNFRDLRKGTFLVSVAGIGMNFLLAVLFGVLYRLIDSGYLDFMGSSILVPLAIFSAKSVFINLVLAIFNAVPIPPLDGSRAVMSFLSFRHWELFYRFEVYGFLVISLLLFTGVLQKIIYPPLILLYSIILGA</sequence>
<comment type="cofactor">
    <cofactor evidence="1">
        <name>Zn(2+)</name>
        <dbReference type="ChEBI" id="CHEBI:29105"/>
    </cofactor>
</comment>
<dbReference type="eggNOG" id="COG1994">
    <property type="taxonomic scope" value="Bacteria"/>
</dbReference>
<proteinExistence type="inferred from homology"/>
<evidence type="ECO:0000259" key="14">
    <source>
        <dbReference type="Pfam" id="PF02163"/>
    </source>
</evidence>
<dbReference type="STRING" id="638303.Thal_1251"/>
<organism evidence="15 16">
    <name type="scientific">Thermocrinis albus (strain DSM 14484 / JCM 11386 / HI 11/12)</name>
    <dbReference type="NCBI Taxonomy" id="638303"/>
    <lineage>
        <taxon>Bacteria</taxon>
        <taxon>Pseudomonadati</taxon>
        <taxon>Aquificota</taxon>
        <taxon>Aquificia</taxon>
        <taxon>Aquificales</taxon>
        <taxon>Aquificaceae</taxon>
        <taxon>Thermocrinis</taxon>
    </lineage>
</organism>
<dbReference type="InterPro" id="IPR008915">
    <property type="entry name" value="Peptidase_M50"/>
</dbReference>
<dbReference type="AlphaFoldDB" id="D3SMA3"/>
<keyword evidence="10 13" id="KW-1133">Transmembrane helix</keyword>
<keyword evidence="9" id="KW-0862">Zinc</keyword>
<keyword evidence="6 13" id="KW-0812">Transmembrane</keyword>
<feature type="transmembrane region" description="Helical" evidence="13">
    <location>
        <begin position="6"/>
        <end position="29"/>
    </location>
</feature>
<comment type="similarity">
    <text evidence="3">Belongs to the peptidase M50B family.</text>
</comment>
<evidence type="ECO:0000256" key="11">
    <source>
        <dbReference type="ARBA" id="ARBA00023049"/>
    </source>
</evidence>
<reference evidence="16" key="1">
    <citation type="journal article" date="2010" name="Stand. Genomic Sci.">
        <title>Complete genome sequence of Thermocrinis albus type strain (HI 11/12T).</title>
        <authorList>
            <person name="Wirth R."/>
            <person name="Sikorski J."/>
            <person name="Brambilla E."/>
            <person name="Misra M."/>
            <person name="Lapidus A."/>
            <person name="Copeland A."/>
            <person name="Nolan M."/>
            <person name="Lucas S."/>
            <person name="Chen F."/>
            <person name="Tice H."/>
            <person name="Cheng J.F."/>
            <person name="Han C."/>
            <person name="Detter J.C."/>
            <person name="Tapia R."/>
            <person name="Bruce D."/>
            <person name="Goodwin L."/>
            <person name="Pitluck S."/>
            <person name="Pati A."/>
            <person name="Anderson I."/>
            <person name="Ivanova N."/>
            <person name="Mavromatis K."/>
            <person name="Mikhailova N."/>
            <person name="Chen A."/>
            <person name="Palaniappan K."/>
            <person name="Bilek Y."/>
            <person name="Hader T."/>
            <person name="Land M."/>
            <person name="Hauser L."/>
            <person name="Chang Y.J."/>
            <person name="Jeffries C.D."/>
            <person name="Tindall B.J."/>
            <person name="Rohde M."/>
            <person name="Goker M."/>
            <person name="Bristow J."/>
            <person name="Eisen J.A."/>
            <person name="Markowitz V."/>
            <person name="Hugenholtz P."/>
            <person name="Kyrpides N.C."/>
            <person name="Klenk H.P."/>
        </authorList>
    </citation>
    <scope>NUCLEOTIDE SEQUENCE [LARGE SCALE GENOMIC DNA]</scope>
    <source>
        <strain evidence="16">DSM 14484 / JCM 11386 / HI 11/12</strain>
    </source>
</reference>
<dbReference type="GO" id="GO:0008237">
    <property type="term" value="F:metallopeptidase activity"/>
    <property type="evidence" value="ECO:0007669"/>
    <property type="project" value="UniProtKB-KW"/>
</dbReference>
<feature type="domain" description="Peptidase M50" evidence="14">
    <location>
        <begin position="140"/>
        <end position="189"/>
    </location>
</feature>
<evidence type="ECO:0000256" key="5">
    <source>
        <dbReference type="ARBA" id="ARBA00022670"/>
    </source>
</evidence>
<dbReference type="Proteomes" id="UP000002043">
    <property type="component" value="Chromosome"/>
</dbReference>
<dbReference type="HOGENOM" id="CLU_086979_1_0_0"/>
<dbReference type="InterPro" id="IPR044537">
    <property type="entry name" value="Rip2-like"/>
</dbReference>
<evidence type="ECO:0000256" key="4">
    <source>
        <dbReference type="ARBA" id="ARBA00022475"/>
    </source>
</evidence>
<evidence type="ECO:0000256" key="7">
    <source>
        <dbReference type="ARBA" id="ARBA00022723"/>
    </source>
</evidence>
<dbReference type="CDD" id="cd06158">
    <property type="entry name" value="S2P-M50_like_1"/>
    <property type="match status" value="1"/>
</dbReference>
<evidence type="ECO:0000256" key="3">
    <source>
        <dbReference type="ARBA" id="ARBA00007931"/>
    </source>
</evidence>
<keyword evidence="4" id="KW-1003">Cell membrane</keyword>
<keyword evidence="5" id="KW-0645">Protease</keyword>
<protein>
    <submittedName>
        <fullName evidence="15">Peptidase M50</fullName>
    </submittedName>
</protein>
<dbReference type="OrthoDB" id="9800627at2"/>
<evidence type="ECO:0000256" key="9">
    <source>
        <dbReference type="ARBA" id="ARBA00022833"/>
    </source>
</evidence>
<name>D3SMA3_THEAH</name>
<keyword evidence="12 13" id="KW-0472">Membrane</keyword>
<keyword evidence="16" id="KW-1185">Reference proteome</keyword>
<feature type="transmembrane region" description="Helical" evidence="13">
    <location>
        <begin position="50"/>
        <end position="71"/>
    </location>
</feature>
<evidence type="ECO:0000256" key="8">
    <source>
        <dbReference type="ARBA" id="ARBA00022801"/>
    </source>
</evidence>
<dbReference type="EMBL" id="CP001931">
    <property type="protein sequence ID" value="ADC89883.1"/>
    <property type="molecule type" value="Genomic_DNA"/>
</dbReference>